<dbReference type="PANTHER" id="PTHR46663">
    <property type="entry name" value="DIGUANYLATE CYCLASE DGCT-RELATED"/>
    <property type="match status" value="1"/>
</dbReference>
<name>A0A6A8D7H4_9BACI</name>
<feature type="transmembrane region" description="Helical" evidence="1">
    <location>
        <begin position="27"/>
        <end position="46"/>
    </location>
</feature>
<protein>
    <submittedName>
        <fullName evidence="3">Diguanylate cyclase</fullName>
    </submittedName>
</protein>
<dbReference type="SMART" id="SM00267">
    <property type="entry name" value="GGDEF"/>
    <property type="match status" value="1"/>
</dbReference>
<dbReference type="CDD" id="cd01949">
    <property type="entry name" value="GGDEF"/>
    <property type="match status" value="1"/>
</dbReference>
<feature type="transmembrane region" description="Helical" evidence="1">
    <location>
        <begin position="152"/>
        <end position="174"/>
    </location>
</feature>
<feature type="transmembrane region" description="Helical" evidence="1">
    <location>
        <begin position="194"/>
        <end position="217"/>
    </location>
</feature>
<keyword evidence="4" id="KW-1185">Reference proteome</keyword>
<dbReference type="InterPro" id="IPR043128">
    <property type="entry name" value="Rev_trsase/Diguanyl_cyclase"/>
</dbReference>
<dbReference type="AlphaFoldDB" id="A0A6A8D7H4"/>
<dbReference type="EMBL" id="WJNG01000002">
    <property type="protein sequence ID" value="MRH41703.1"/>
    <property type="molecule type" value="Genomic_DNA"/>
</dbReference>
<keyword evidence="1" id="KW-0472">Membrane</keyword>
<dbReference type="InterPro" id="IPR000160">
    <property type="entry name" value="GGDEF_dom"/>
</dbReference>
<feature type="transmembrane region" description="Helical" evidence="1">
    <location>
        <begin position="52"/>
        <end position="71"/>
    </location>
</feature>
<evidence type="ECO:0000313" key="4">
    <source>
        <dbReference type="Proteomes" id="UP000799092"/>
    </source>
</evidence>
<dbReference type="Pfam" id="PF00990">
    <property type="entry name" value="GGDEF"/>
    <property type="match status" value="1"/>
</dbReference>
<keyword evidence="1" id="KW-1133">Transmembrane helix</keyword>
<proteinExistence type="predicted"/>
<sequence>MLFYDQHYLFSINYETLIRRLNMERILGNRLGYWALLGGLIGSAIVAQNFPLYLIFDVKFVFVSVFYLAIIRLFNYKKAIASVLIISIIGFFLGIHSAFLLLNIVEVLFVGGLYRWRGRDLLTWDVLFWVVIWIPSYYLFIHTSDLIVDELALLTLFQVLINGWISAFFADLLSDYLPRLPFFRKIFTKRKPLYFGRIISHITIIAAVIPMFCFTIINGWYQESLMIESTTTEITSSKSRIKEEITTMDRDEIQNLILGSIVQKAYLKEMFDNLTNQNNMLIYAVDNQNNIFAYSSSNHETDENFKLLDNGYVSKISNDIALWLPKENNNILDWSHGYFYSTLSIEDMNIFTIIPIQEKMGTIARQLTIYFVTILLLFAVAGAFAWLCKRILSGSLLHLTKMTSDLPKRVENSEKYSYSGSDVYEFDSLGKNFEQVAKKLRQMFIETKQVNSLLTERTKELVASKDELYRLAHFDALTGLPNRYTFTDDIKDILTNYHESNLECAIVFIDLDKFKQVNDLLGHSGGDRLLQVIAERLRVFGDHHNKIKAYRLGGDEFVLIISDTTYLETNNLCIELAEQIKIPVLIQGEPLEISASMGASFYPSDGEDIEKVITNADTAMYRIKESGRNGVSLFSHEEG</sequence>
<dbReference type="SUPFAM" id="SSF55073">
    <property type="entry name" value="Nucleotide cyclase"/>
    <property type="match status" value="1"/>
</dbReference>
<reference evidence="3" key="1">
    <citation type="submission" date="2019-11" db="EMBL/GenBank/DDBJ databases">
        <authorList>
            <person name="Li J."/>
        </authorList>
    </citation>
    <scope>NUCLEOTIDE SEQUENCE</scope>
    <source>
        <strain evidence="3">B6B</strain>
    </source>
</reference>
<dbReference type="InterPro" id="IPR052163">
    <property type="entry name" value="DGC-Regulatory_Protein"/>
</dbReference>
<evidence type="ECO:0000256" key="1">
    <source>
        <dbReference type="SAM" id="Phobius"/>
    </source>
</evidence>
<dbReference type="Proteomes" id="UP000799092">
    <property type="component" value="Unassembled WGS sequence"/>
</dbReference>
<evidence type="ECO:0000313" key="3">
    <source>
        <dbReference type="EMBL" id="MRH41703.1"/>
    </source>
</evidence>
<gene>
    <name evidence="3" type="ORF">GH741_03330</name>
</gene>
<dbReference type="OrthoDB" id="9759607at2"/>
<accession>A0A6A8D7H4</accession>
<dbReference type="InterPro" id="IPR029787">
    <property type="entry name" value="Nucleotide_cyclase"/>
</dbReference>
<dbReference type="NCBIfam" id="TIGR00254">
    <property type="entry name" value="GGDEF"/>
    <property type="match status" value="1"/>
</dbReference>
<dbReference type="Gene3D" id="3.30.70.270">
    <property type="match status" value="1"/>
</dbReference>
<organism evidence="3 4">
    <name type="scientific">Aquibacillus halophilus</name>
    <dbReference type="NCBI Taxonomy" id="930132"/>
    <lineage>
        <taxon>Bacteria</taxon>
        <taxon>Bacillati</taxon>
        <taxon>Bacillota</taxon>
        <taxon>Bacilli</taxon>
        <taxon>Bacillales</taxon>
        <taxon>Bacillaceae</taxon>
        <taxon>Aquibacillus</taxon>
    </lineage>
</organism>
<feature type="transmembrane region" description="Helical" evidence="1">
    <location>
        <begin position="367"/>
        <end position="387"/>
    </location>
</feature>
<dbReference type="PANTHER" id="PTHR46663:SF2">
    <property type="entry name" value="GGDEF DOMAIN-CONTAINING PROTEIN"/>
    <property type="match status" value="1"/>
</dbReference>
<comment type="caution">
    <text evidence="3">The sequence shown here is derived from an EMBL/GenBank/DDBJ whole genome shotgun (WGS) entry which is preliminary data.</text>
</comment>
<dbReference type="PROSITE" id="PS50887">
    <property type="entry name" value="GGDEF"/>
    <property type="match status" value="1"/>
</dbReference>
<evidence type="ECO:0000259" key="2">
    <source>
        <dbReference type="PROSITE" id="PS50887"/>
    </source>
</evidence>
<feature type="transmembrane region" description="Helical" evidence="1">
    <location>
        <begin position="83"/>
        <end position="109"/>
    </location>
</feature>
<feature type="transmembrane region" description="Helical" evidence="1">
    <location>
        <begin position="121"/>
        <end position="140"/>
    </location>
</feature>
<keyword evidence="1" id="KW-0812">Transmembrane</keyword>
<feature type="domain" description="GGDEF" evidence="2">
    <location>
        <begin position="502"/>
        <end position="636"/>
    </location>
</feature>